<name>A0A3B1E0D7_9ZZZZ</name>
<dbReference type="Gene3D" id="3.40.1160.10">
    <property type="entry name" value="Acetylglutamate kinase-like"/>
    <property type="match status" value="1"/>
</dbReference>
<dbReference type="PANTHER" id="PTHR42833">
    <property type="entry name" value="URIDYLATE KINASE"/>
    <property type="match status" value="1"/>
</dbReference>
<evidence type="ECO:0000256" key="9">
    <source>
        <dbReference type="ARBA" id="ARBA00022777"/>
    </source>
</evidence>
<comment type="catalytic activity">
    <reaction evidence="13">
        <text>UMP + ATP = UDP + ADP</text>
        <dbReference type="Rhea" id="RHEA:24400"/>
        <dbReference type="ChEBI" id="CHEBI:30616"/>
        <dbReference type="ChEBI" id="CHEBI:57865"/>
        <dbReference type="ChEBI" id="CHEBI:58223"/>
        <dbReference type="ChEBI" id="CHEBI:456216"/>
        <dbReference type="EC" id="2.7.4.22"/>
    </reaction>
</comment>
<evidence type="ECO:0000256" key="1">
    <source>
        <dbReference type="ARBA" id="ARBA00004496"/>
    </source>
</evidence>
<dbReference type="EC" id="2.7.4.22" evidence="4"/>
<dbReference type="InterPro" id="IPR015963">
    <property type="entry name" value="Uridylate_kinase_bac"/>
</dbReference>
<evidence type="ECO:0000256" key="5">
    <source>
        <dbReference type="ARBA" id="ARBA00016403"/>
    </source>
</evidence>
<dbReference type="Pfam" id="PF00696">
    <property type="entry name" value="AA_kinase"/>
    <property type="match status" value="1"/>
</dbReference>
<evidence type="ECO:0000256" key="7">
    <source>
        <dbReference type="ARBA" id="ARBA00022679"/>
    </source>
</evidence>
<keyword evidence="11" id="KW-0665">Pyrimidine biosynthesis</keyword>
<dbReference type="GO" id="GO:0005524">
    <property type="term" value="F:ATP binding"/>
    <property type="evidence" value="ECO:0007669"/>
    <property type="project" value="UniProtKB-KW"/>
</dbReference>
<comment type="pathway">
    <text evidence="2">Pyrimidine metabolism; CTP biosynthesis via de novo pathway; UDP from UMP (UMPK route): step 1/1.</text>
</comment>
<dbReference type="CDD" id="cd04254">
    <property type="entry name" value="AAK_UMPK-PyrH-Ec"/>
    <property type="match status" value="1"/>
</dbReference>
<evidence type="ECO:0000256" key="4">
    <source>
        <dbReference type="ARBA" id="ARBA00012899"/>
    </source>
</evidence>
<dbReference type="PIRSF" id="PIRSF005650">
    <property type="entry name" value="Uridylate_kin"/>
    <property type="match status" value="1"/>
</dbReference>
<evidence type="ECO:0000256" key="13">
    <source>
        <dbReference type="ARBA" id="ARBA00047767"/>
    </source>
</evidence>
<dbReference type="PANTHER" id="PTHR42833:SF4">
    <property type="entry name" value="URIDYLATE KINASE PUMPKIN, CHLOROPLASTIC"/>
    <property type="match status" value="1"/>
</dbReference>
<dbReference type="AlphaFoldDB" id="A0A3B1E0D7"/>
<evidence type="ECO:0000256" key="12">
    <source>
        <dbReference type="ARBA" id="ARBA00032092"/>
    </source>
</evidence>
<dbReference type="GO" id="GO:0005737">
    <property type="term" value="C:cytoplasm"/>
    <property type="evidence" value="ECO:0007669"/>
    <property type="project" value="UniProtKB-SubCell"/>
</dbReference>
<dbReference type="GO" id="GO:0033862">
    <property type="term" value="F:UMP kinase activity"/>
    <property type="evidence" value="ECO:0007669"/>
    <property type="project" value="UniProtKB-EC"/>
</dbReference>
<sequence length="250" mass="26411">MPGLAQDLGSPLAHRRILLKLSGESFAKPGSFGVDAEELVGIAREVASAASLGVQLAVVVGGGNIIRGAELAKAGHIEQATADYMGMLGTIINALALREGLRTLGVDSRVLSALEVRSVAEPFVRGRALRHLEKGRVVILAAGTGNPFFTTDTCASLRARELECEVLLKATKVDGVYDNDPATHPDATRYNTLTFTEAINKQLGVMDLTAMAMCREHNIPVVVFDFKTAGNIRRVVAGESVGTMVTNDGA</sequence>
<dbReference type="UniPathway" id="UPA00159">
    <property type="reaction ID" value="UER00275"/>
</dbReference>
<dbReference type="NCBIfam" id="TIGR02075">
    <property type="entry name" value="pyrH_bact"/>
    <property type="match status" value="1"/>
</dbReference>
<dbReference type="InterPro" id="IPR011817">
    <property type="entry name" value="Uridylate_kinase"/>
</dbReference>
<evidence type="ECO:0000259" key="14">
    <source>
        <dbReference type="Pfam" id="PF00696"/>
    </source>
</evidence>
<gene>
    <name evidence="15" type="ORF">MNBD_PLANCTO03-1159</name>
</gene>
<reference evidence="15" key="1">
    <citation type="submission" date="2018-06" db="EMBL/GenBank/DDBJ databases">
        <authorList>
            <person name="Zhirakovskaya E."/>
        </authorList>
    </citation>
    <scope>NUCLEOTIDE SEQUENCE</scope>
</reference>
<evidence type="ECO:0000256" key="8">
    <source>
        <dbReference type="ARBA" id="ARBA00022741"/>
    </source>
</evidence>
<dbReference type="SUPFAM" id="SSF53633">
    <property type="entry name" value="Carbamate kinase-like"/>
    <property type="match status" value="1"/>
</dbReference>
<proteinExistence type="inferred from homology"/>
<dbReference type="EMBL" id="UOGK01000687">
    <property type="protein sequence ID" value="VAX42424.1"/>
    <property type="molecule type" value="Genomic_DNA"/>
</dbReference>
<feature type="domain" description="Aspartate/glutamate/uridylate kinase" evidence="14">
    <location>
        <begin position="16"/>
        <end position="225"/>
    </location>
</feature>
<keyword evidence="10" id="KW-0067">ATP-binding</keyword>
<keyword evidence="8" id="KW-0547">Nucleotide-binding</keyword>
<evidence type="ECO:0000256" key="10">
    <source>
        <dbReference type="ARBA" id="ARBA00022840"/>
    </source>
</evidence>
<dbReference type="InterPro" id="IPR001048">
    <property type="entry name" value="Asp/Glu/Uridylate_kinase"/>
</dbReference>
<comment type="similarity">
    <text evidence="3">Belongs to the UMP kinase family.</text>
</comment>
<accession>A0A3B1E0D7</accession>
<evidence type="ECO:0000256" key="2">
    <source>
        <dbReference type="ARBA" id="ARBA00004791"/>
    </source>
</evidence>
<keyword evidence="7 15" id="KW-0808">Transferase</keyword>
<evidence type="ECO:0000313" key="15">
    <source>
        <dbReference type="EMBL" id="VAX42424.1"/>
    </source>
</evidence>
<dbReference type="GO" id="GO:0044210">
    <property type="term" value="P:'de novo' CTP biosynthetic process"/>
    <property type="evidence" value="ECO:0007669"/>
    <property type="project" value="UniProtKB-UniPathway"/>
</dbReference>
<keyword evidence="6" id="KW-0963">Cytoplasm</keyword>
<dbReference type="GO" id="GO:0006225">
    <property type="term" value="P:UDP biosynthetic process"/>
    <property type="evidence" value="ECO:0007669"/>
    <property type="project" value="TreeGrafter"/>
</dbReference>
<dbReference type="FunFam" id="3.40.1160.10:FF:000001">
    <property type="entry name" value="Uridylate kinase"/>
    <property type="match status" value="1"/>
</dbReference>
<evidence type="ECO:0000256" key="6">
    <source>
        <dbReference type="ARBA" id="ARBA00022490"/>
    </source>
</evidence>
<comment type="subcellular location">
    <subcellularLocation>
        <location evidence="1">Cytoplasm</location>
    </subcellularLocation>
</comment>
<organism evidence="15">
    <name type="scientific">hydrothermal vent metagenome</name>
    <dbReference type="NCBI Taxonomy" id="652676"/>
    <lineage>
        <taxon>unclassified sequences</taxon>
        <taxon>metagenomes</taxon>
        <taxon>ecological metagenomes</taxon>
    </lineage>
</organism>
<evidence type="ECO:0000256" key="3">
    <source>
        <dbReference type="ARBA" id="ARBA00007614"/>
    </source>
</evidence>
<protein>
    <recommendedName>
        <fullName evidence="5">Uridylate kinase</fullName>
        <ecNumber evidence="4">2.7.4.22</ecNumber>
    </recommendedName>
    <alternativeName>
        <fullName evidence="12">Uridine monophosphate kinase</fullName>
    </alternativeName>
</protein>
<dbReference type="HAMAP" id="MF_01220_B">
    <property type="entry name" value="PyrH_B"/>
    <property type="match status" value="1"/>
</dbReference>
<dbReference type="InterPro" id="IPR036393">
    <property type="entry name" value="AceGlu_kinase-like_sf"/>
</dbReference>
<keyword evidence="9 15" id="KW-0418">Kinase</keyword>
<evidence type="ECO:0000256" key="11">
    <source>
        <dbReference type="ARBA" id="ARBA00022975"/>
    </source>
</evidence>